<name>A0A673U7G0_SURSU</name>
<dbReference type="Ensembl" id="ENSSSUT00005019651.1">
    <property type="protein sequence ID" value="ENSSSUP00005017237.1"/>
    <property type="gene ID" value="ENSSSUG00005011159.1"/>
</dbReference>
<accession>A0A673U7G0</accession>
<reference evidence="2 3" key="1">
    <citation type="submission" date="2019-05" db="EMBL/GenBank/DDBJ databases">
        <title>A Chromosome-scale Meerkat (S. suricatta) Genome Assembly.</title>
        <authorList>
            <person name="Dudchenko O."/>
            <person name="Lieberman Aiden E."/>
            <person name="Tung J."/>
            <person name="Barreiro L.B."/>
            <person name="Clutton-Brock T.H."/>
        </authorList>
    </citation>
    <scope>NUCLEOTIDE SEQUENCE [LARGE SCALE GENOMIC DNA]</scope>
</reference>
<protein>
    <submittedName>
        <fullName evidence="2">Uncharacterized protein</fullName>
    </submittedName>
</protein>
<evidence type="ECO:0000313" key="3">
    <source>
        <dbReference type="Proteomes" id="UP000472268"/>
    </source>
</evidence>
<proteinExistence type="predicted"/>
<feature type="region of interest" description="Disordered" evidence="1">
    <location>
        <begin position="1"/>
        <end position="20"/>
    </location>
</feature>
<keyword evidence="3" id="KW-1185">Reference proteome</keyword>
<dbReference type="Proteomes" id="UP000472268">
    <property type="component" value="Chromosome 8"/>
</dbReference>
<evidence type="ECO:0000313" key="2">
    <source>
        <dbReference type="Ensembl" id="ENSSSUP00005017237.1"/>
    </source>
</evidence>
<sequence>MEPGSKSPSLHKIKHQMDLGVTGRAEVTTYHTPKKGVGPGVGHTGSFGSSLSAAVPAFPKQQVPPGWGPT</sequence>
<dbReference type="AlphaFoldDB" id="A0A673U7G0"/>
<organism evidence="2 3">
    <name type="scientific">Suricata suricatta</name>
    <name type="common">Meerkat</name>
    <dbReference type="NCBI Taxonomy" id="37032"/>
    <lineage>
        <taxon>Eukaryota</taxon>
        <taxon>Metazoa</taxon>
        <taxon>Chordata</taxon>
        <taxon>Craniata</taxon>
        <taxon>Vertebrata</taxon>
        <taxon>Euteleostomi</taxon>
        <taxon>Mammalia</taxon>
        <taxon>Eutheria</taxon>
        <taxon>Laurasiatheria</taxon>
        <taxon>Carnivora</taxon>
        <taxon>Feliformia</taxon>
        <taxon>Herpestidae</taxon>
        <taxon>Suricata</taxon>
    </lineage>
</organism>
<reference evidence="2" key="2">
    <citation type="submission" date="2025-08" db="UniProtKB">
        <authorList>
            <consortium name="Ensembl"/>
        </authorList>
    </citation>
    <scope>IDENTIFICATION</scope>
</reference>
<reference evidence="2" key="3">
    <citation type="submission" date="2025-09" db="UniProtKB">
        <authorList>
            <consortium name="Ensembl"/>
        </authorList>
    </citation>
    <scope>IDENTIFICATION</scope>
</reference>
<evidence type="ECO:0000256" key="1">
    <source>
        <dbReference type="SAM" id="MobiDB-lite"/>
    </source>
</evidence>